<accession>A0AAD8MWJ0</accession>
<feature type="region of interest" description="Disordered" evidence="1">
    <location>
        <begin position="270"/>
        <end position="342"/>
    </location>
</feature>
<dbReference type="EMBL" id="JAUIZM010000004">
    <property type="protein sequence ID" value="KAK1387619.1"/>
    <property type="molecule type" value="Genomic_DNA"/>
</dbReference>
<evidence type="ECO:0000313" key="3">
    <source>
        <dbReference type="Proteomes" id="UP001237642"/>
    </source>
</evidence>
<feature type="compositionally biased region" description="Polar residues" evidence="1">
    <location>
        <begin position="38"/>
        <end position="55"/>
    </location>
</feature>
<reference evidence="2" key="2">
    <citation type="submission" date="2023-05" db="EMBL/GenBank/DDBJ databases">
        <authorList>
            <person name="Schelkunov M.I."/>
        </authorList>
    </citation>
    <scope>NUCLEOTIDE SEQUENCE</scope>
    <source>
        <strain evidence="2">Hsosn_3</strain>
        <tissue evidence="2">Leaf</tissue>
    </source>
</reference>
<protein>
    <submittedName>
        <fullName evidence="2">Uncharacterized protein</fullName>
    </submittedName>
</protein>
<feature type="compositionally biased region" description="Basic and acidic residues" evidence="1">
    <location>
        <begin position="164"/>
        <end position="202"/>
    </location>
</feature>
<reference evidence="2" key="1">
    <citation type="submission" date="2023-02" db="EMBL/GenBank/DDBJ databases">
        <title>Genome of toxic invasive species Heracleum sosnowskyi carries increased number of genes despite the absence of recent whole-genome duplications.</title>
        <authorList>
            <person name="Schelkunov M."/>
            <person name="Shtratnikova V."/>
            <person name="Makarenko M."/>
            <person name="Klepikova A."/>
            <person name="Omelchenko D."/>
            <person name="Novikova G."/>
            <person name="Obukhova E."/>
            <person name="Bogdanov V."/>
            <person name="Penin A."/>
            <person name="Logacheva M."/>
        </authorList>
    </citation>
    <scope>NUCLEOTIDE SEQUENCE</scope>
    <source>
        <strain evidence="2">Hsosn_3</strain>
        <tissue evidence="2">Leaf</tissue>
    </source>
</reference>
<keyword evidence="3" id="KW-1185">Reference proteome</keyword>
<feature type="region of interest" description="Disordered" evidence="1">
    <location>
        <begin position="1"/>
        <end position="250"/>
    </location>
</feature>
<organism evidence="2 3">
    <name type="scientific">Heracleum sosnowskyi</name>
    <dbReference type="NCBI Taxonomy" id="360622"/>
    <lineage>
        <taxon>Eukaryota</taxon>
        <taxon>Viridiplantae</taxon>
        <taxon>Streptophyta</taxon>
        <taxon>Embryophyta</taxon>
        <taxon>Tracheophyta</taxon>
        <taxon>Spermatophyta</taxon>
        <taxon>Magnoliopsida</taxon>
        <taxon>eudicotyledons</taxon>
        <taxon>Gunneridae</taxon>
        <taxon>Pentapetalae</taxon>
        <taxon>asterids</taxon>
        <taxon>campanulids</taxon>
        <taxon>Apiales</taxon>
        <taxon>Apiaceae</taxon>
        <taxon>Apioideae</taxon>
        <taxon>apioid superclade</taxon>
        <taxon>Tordylieae</taxon>
        <taxon>Tordyliinae</taxon>
        <taxon>Heracleum</taxon>
    </lineage>
</organism>
<feature type="compositionally biased region" description="Basic and acidic residues" evidence="1">
    <location>
        <begin position="90"/>
        <end position="112"/>
    </location>
</feature>
<dbReference type="Proteomes" id="UP001237642">
    <property type="component" value="Unassembled WGS sequence"/>
</dbReference>
<feature type="region of interest" description="Disordered" evidence="1">
    <location>
        <begin position="375"/>
        <end position="489"/>
    </location>
</feature>
<feature type="compositionally biased region" description="Low complexity" evidence="1">
    <location>
        <begin position="21"/>
        <end position="37"/>
    </location>
</feature>
<feature type="compositionally biased region" description="Basic and acidic residues" evidence="1">
    <location>
        <begin position="241"/>
        <end position="250"/>
    </location>
</feature>
<feature type="compositionally biased region" description="Polar residues" evidence="1">
    <location>
        <begin position="308"/>
        <end position="322"/>
    </location>
</feature>
<evidence type="ECO:0000313" key="2">
    <source>
        <dbReference type="EMBL" id="KAK1387619.1"/>
    </source>
</evidence>
<sequence length="489" mass="53438">MGCKESKHKAVAEGNTIITPSSSGKSLSRGQSSSIKSHSPSLQRSRSTRSSIQKQDSLKKINVGDSKASNVLKENGSGYEKGTVNVSKVLESEDRRLKELNDQMAKSEEKESISIPEIKLPLSPRKDGEGIDAIITDGLSGTSAYYTPTETSGPFGNKTNTNSDEEKQESVEEKQEPVEEKQESTEEKQQATEEIKDTKSDVAEEAAEDNPIKTVDATPVNNVEEAEVAEKNTIETDDVTPENHEEQAEVTEKIKVAEAAIAALETLLESDKTEYNDAATQNPVKEAEESTDATLEKPVIEAEKSDIVQETESASTDATLQSPVKEAEKFEEITEIEPEATDATLSYPVIEFDNTEEILLKEEAEAVENAVKEIHEVADKVEETPAKEAKSSDPTNHENQELVSDKNEDVQGKEVEAASATPNDPVKEVEVADQVKNLVNEAEAVSVHEETPVQKLENMMKDEANTEEDTKNSSTANVQQMSTEDPDNK</sequence>
<name>A0AAD8MWJ0_9APIA</name>
<feature type="compositionally biased region" description="Basic and acidic residues" evidence="1">
    <location>
        <begin position="1"/>
        <end position="11"/>
    </location>
</feature>
<dbReference type="AlphaFoldDB" id="A0AAD8MWJ0"/>
<comment type="caution">
    <text evidence="2">The sequence shown here is derived from an EMBL/GenBank/DDBJ whole genome shotgun (WGS) entry which is preliminary data.</text>
</comment>
<feature type="compositionally biased region" description="Polar residues" evidence="1">
    <location>
        <begin position="472"/>
        <end position="483"/>
    </location>
</feature>
<feature type="compositionally biased region" description="Basic and acidic residues" evidence="1">
    <location>
        <begin position="375"/>
        <end position="416"/>
    </location>
</feature>
<gene>
    <name evidence="2" type="ORF">POM88_015797</name>
</gene>
<feature type="compositionally biased region" description="Basic and acidic residues" evidence="1">
    <location>
        <begin position="294"/>
        <end position="307"/>
    </location>
</feature>
<feature type="compositionally biased region" description="Polar residues" evidence="1">
    <location>
        <begin position="139"/>
        <end position="162"/>
    </location>
</feature>
<evidence type="ECO:0000256" key="1">
    <source>
        <dbReference type="SAM" id="MobiDB-lite"/>
    </source>
</evidence>
<proteinExistence type="predicted"/>
<feature type="compositionally biased region" description="Basic and acidic residues" evidence="1">
    <location>
        <begin position="446"/>
        <end position="471"/>
    </location>
</feature>